<dbReference type="RefSeq" id="WP_173879517.1">
    <property type="nucleotide sequence ID" value="NZ_JAAIMT010000027.1"/>
</dbReference>
<name>A0AAJ1AYS6_MEDGN</name>
<comment type="caution">
    <text evidence="1">The sequence shown here is derived from an EMBL/GenBank/DDBJ whole genome shotgun (WGS) entry which is preliminary data.</text>
</comment>
<proteinExistence type="predicted"/>
<evidence type="ECO:0000313" key="2">
    <source>
        <dbReference type="Proteomes" id="UP001297422"/>
    </source>
</evidence>
<protein>
    <submittedName>
        <fullName evidence="1">SRPBCC family protein</fullName>
    </submittedName>
</protein>
<dbReference type="Pfam" id="PF10604">
    <property type="entry name" value="Polyketide_cyc2"/>
    <property type="match status" value="1"/>
</dbReference>
<dbReference type="InterPro" id="IPR019587">
    <property type="entry name" value="Polyketide_cyclase/dehydratase"/>
</dbReference>
<dbReference type="EMBL" id="JAJBNC010000011">
    <property type="protein sequence ID" value="MCB5493737.1"/>
    <property type="molecule type" value="Genomic_DNA"/>
</dbReference>
<gene>
    <name evidence="1" type="ORF">LIQ10_08280</name>
</gene>
<dbReference type="InterPro" id="IPR023393">
    <property type="entry name" value="START-like_dom_sf"/>
</dbReference>
<dbReference type="Gene3D" id="3.30.530.20">
    <property type="match status" value="1"/>
</dbReference>
<organism evidence="1 2">
    <name type="scientific">Mediterraneibacter gnavus</name>
    <name type="common">Ruminococcus gnavus</name>
    <dbReference type="NCBI Taxonomy" id="33038"/>
    <lineage>
        <taxon>Bacteria</taxon>
        <taxon>Bacillati</taxon>
        <taxon>Bacillota</taxon>
        <taxon>Clostridia</taxon>
        <taxon>Lachnospirales</taxon>
        <taxon>Lachnospiraceae</taxon>
        <taxon>Mediterraneibacter</taxon>
    </lineage>
</organism>
<evidence type="ECO:0000313" key="1">
    <source>
        <dbReference type="EMBL" id="MCB5493737.1"/>
    </source>
</evidence>
<sequence>MARTNIKAIIQSDIHNIWKIVLAVENYDKWRSDVSKTEIINEKKFIEYTKDGYSTTFTVTVIKPLNRWEFDMENTNMKGHWVGIFTSKDDKTEIDFTEQVTAKKFFMKPFVKSYLKKQQAQFVMDLKRILEK</sequence>
<dbReference type="AlphaFoldDB" id="A0AAJ1AYS6"/>
<dbReference type="Proteomes" id="UP001297422">
    <property type="component" value="Unassembled WGS sequence"/>
</dbReference>
<accession>A0AAJ1AYS6</accession>
<dbReference type="SUPFAM" id="SSF55961">
    <property type="entry name" value="Bet v1-like"/>
    <property type="match status" value="1"/>
</dbReference>
<reference evidence="1" key="1">
    <citation type="submission" date="2021-10" db="EMBL/GenBank/DDBJ databases">
        <title>Collection of gut derived symbiotic bacterial strains cultured from healthy donors.</title>
        <authorList>
            <person name="Lin H."/>
            <person name="Littmann E."/>
            <person name="Claire K."/>
            <person name="Pamer E."/>
        </authorList>
    </citation>
    <scope>NUCLEOTIDE SEQUENCE</scope>
    <source>
        <strain evidence="1">MSK.23.4</strain>
    </source>
</reference>